<organism evidence="1 2">
    <name type="scientific">Hymenochirus boettgeri</name>
    <name type="common">Congo dwarf clawed frog</name>
    <dbReference type="NCBI Taxonomy" id="247094"/>
    <lineage>
        <taxon>Eukaryota</taxon>
        <taxon>Metazoa</taxon>
        <taxon>Chordata</taxon>
        <taxon>Craniata</taxon>
        <taxon>Vertebrata</taxon>
        <taxon>Euteleostomi</taxon>
        <taxon>Amphibia</taxon>
        <taxon>Batrachia</taxon>
        <taxon>Anura</taxon>
        <taxon>Pipoidea</taxon>
        <taxon>Pipidae</taxon>
        <taxon>Pipinae</taxon>
        <taxon>Hymenochirus</taxon>
    </lineage>
</organism>
<accession>A0A8T2JL19</accession>
<dbReference type="AlphaFoldDB" id="A0A8T2JL19"/>
<gene>
    <name evidence="1" type="ORF">GDO86_011842</name>
</gene>
<sequence>MLLSSFPIRTHRPHTHTHTTTAYTHPVLVSQNTHTHHLLHTHTTTQTLYTHTVLSPQTHQTCYTHSLLTDTPHTTLLHTQQTLLHTVTFSQTPHKTGSTQVASHRTHTNTATQLSGFTQPTHCYTHPMLYTTSQTLLHTQCFKHPHKHCYTLQCFIHRPTHKHCYTTRVLSQTPHKTLHTHSASHRHTQTLLTTHSASHRPTHKPATTHAECFVTRHAHKHCYPRSAFTSETHTNTA</sequence>
<dbReference type="EMBL" id="JAACNH010000005">
    <property type="protein sequence ID" value="KAG8443186.1"/>
    <property type="molecule type" value="Genomic_DNA"/>
</dbReference>
<evidence type="ECO:0000313" key="1">
    <source>
        <dbReference type="EMBL" id="KAG8443186.1"/>
    </source>
</evidence>
<dbReference type="Proteomes" id="UP000812440">
    <property type="component" value="Chromosome 6"/>
</dbReference>
<comment type="caution">
    <text evidence="1">The sequence shown here is derived from an EMBL/GenBank/DDBJ whole genome shotgun (WGS) entry which is preliminary data.</text>
</comment>
<protein>
    <submittedName>
        <fullName evidence="1">Uncharacterized protein</fullName>
    </submittedName>
</protein>
<name>A0A8T2JL19_9PIPI</name>
<reference evidence="1" key="1">
    <citation type="thesis" date="2020" institute="ProQuest LLC" country="789 East Eisenhower Parkway, Ann Arbor, MI, USA">
        <title>Comparative Genomics and Chromosome Evolution.</title>
        <authorList>
            <person name="Mudd A.B."/>
        </authorList>
    </citation>
    <scope>NUCLEOTIDE SEQUENCE</scope>
    <source>
        <strain evidence="1">Female2</strain>
        <tissue evidence="1">Blood</tissue>
    </source>
</reference>
<evidence type="ECO:0000313" key="2">
    <source>
        <dbReference type="Proteomes" id="UP000812440"/>
    </source>
</evidence>
<keyword evidence="2" id="KW-1185">Reference proteome</keyword>
<proteinExistence type="predicted"/>